<accession>A0ABN8R8P5</accession>
<dbReference type="Proteomes" id="UP001159405">
    <property type="component" value="Unassembled WGS sequence"/>
</dbReference>
<name>A0ABN8R8P5_9CNID</name>
<evidence type="ECO:0000313" key="2">
    <source>
        <dbReference type="Proteomes" id="UP001159405"/>
    </source>
</evidence>
<reference evidence="1 2" key="1">
    <citation type="submission" date="2022-05" db="EMBL/GenBank/DDBJ databases">
        <authorList>
            <consortium name="Genoscope - CEA"/>
            <person name="William W."/>
        </authorList>
    </citation>
    <scope>NUCLEOTIDE SEQUENCE [LARGE SCALE GENOMIC DNA]</scope>
</reference>
<proteinExistence type="predicted"/>
<evidence type="ECO:0000313" key="1">
    <source>
        <dbReference type="EMBL" id="CAH3174262.1"/>
    </source>
</evidence>
<dbReference type="EMBL" id="CALNXK010000189">
    <property type="protein sequence ID" value="CAH3174262.1"/>
    <property type="molecule type" value="Genomic_DNA"/>
</dbReference>
<comment type="caution">
    <text evidence="1">The sequence shown here is derived from an EMBL/GenBank/DDBJ whole genome shotgun (WGS) entry which is preliminary data.</text>
</comment>
<protein>
    <submittedName>
        <fullName evidence="1">Uncharacterized protein</fullName>
    </submittedName>
</protein>
<gene>
    <name evidence="1" type="ORF">PLOB_00014765</name>
</gene>
<keyword evidence="2" id="KW-1185">Reference proteome</keyword>
<sequence>MPWYVISTVHMITSLRASIPQVKQVWLADDSADGGSIQSLYQWYKSLCEEGRKFGYIVNGAKSWLIVKTSELAESGKKVFGDEVNITLEGRRHLGAVIGSKEFKDQYCQEKVDKWLREMESLTEISKSQSHAAYIAFTKGFKSKFTYYLRTIESFEEYVDPIYEVIHTSFLPSLFGRAEPLPEELKGLVSLSPAQGGIGIPDLKRESLEQFNASLDVTTPHVNSIVTQRSTIPARQLMEERKREINAKRRAAIKSRIDKIDESLSPDLLQAVQQTRDKGASSWLNAIPIEEHGLALNRRSLATPFAFSTTSLCLISLVTVLVEKCLLSTMRCHARRESTVTSREARLDAKAGGFWTPGVTEFFDVRVTHVNSRSNQGKYTATIFKEQENEKKRKYNQRVMDEEMGTFTSLVFGTQREWNSTVRTF</sequence>
<organism evidence="1 2">
    <name type="scientific">Porites lobata</name>
    <dbReference type="NCBI Taxonomy" id="104759"/>
    <lineage>
        <taxon>Eukaryota</taxon>
        <taxon>Metazoa</taxon>
        <taxon>Cnidaria</taxon>
        <taxon>Anthozoa</taxon>
        <taxon>Hexacorallia</taxon>
        <taxon>Scleractinia</taxon>
        <taxon>Fungiina</taxon>
        <taxon>Poritidae</taxon>
        <taxon>Porites</taxon>
    </lineage>
</organism>